<evidence type="ECO:0000313" key="2">
    <source>
        <dbReference type="Proteomes" id="UP000831701"/>
    </source>
</evidence>
<comment type="caution">
    <text evidence="1">The sequence shown here is derived from an EMBL/GenBank/DDBJ whole genome shotgun (WGS) entry which is preliminary data.</text>
</comment>
<evidence type="ECO:0000313" key="1">
    <source>
        <dbReference type="EMBL" id="KAI3370568.1"/>
    </source>
</evidence>
<organism evidence="1 2">
    <name type="scientific">Scortum barcoo</name>
    <name type="common">barcoo grunter</name>
    <dbReference type="NCBI Taxonomy" id="214431"/>
    <lineage>
        <taxon>Eukaryota</taxon>
        <taxon>Metazoa</taxon>
        <taxon>Chordata</taxon>
        <taxon>Craniata</taxon>
        <taxon>Vertebrata</taxon>
        <taxon>Euteleostomi</taxon>
        <taxon>Actinopterygii</taxon>
        <taxon>Neopterygii</taxon>
        <taxon>Teleostei</taxon>
        <taxon>Neoteleostei</taxon>
        <taxon>Acanthomorphata</taxon>
        <taxon>Eupercaria</taxon>
        <taxon>Centrarchiformes</taxon>
        <taxon>Terapontoidei</taxon>
        <taxon>Terapontidae</taxon>
        <taxon>Scortum</taxon>
    </lineage>
</organism>
<protein>
    <submittedName>
        <fullName evidence="1">Uncharacterized protein</fullName>
    </submittedName>
</protein>
<dbReference type="EMBL" id="CM041536">
    <property type="protein sequence ID" value="KAI3370568.1"/>
    <property type="molecule type" value="Genomic_DNA"/>
</dbReference>
<dbReference type="Proteomes" id="UP000831701">
    <property type="component" value="Chromosome 6"/>
</dbReference>
<name>A0ACB8WV61_9TELE</name>
<accession>A0ACB8WV61</accession>
<keyword evidence="2" id="KW-1185">Reference proteome</keyword>
<proteinExistence type="predicted"/>
<gene>
    <name evidence="1" type="ORF">L3Q82_007081</name>
</gene>
<sequence length="229" mass="25362">MTSVVMLPPPAWGHMRHFNYCAETRRLRTDPLYLLRPGPGPGSGSDQSGSSRSSSSSVFRNQLIVMVELPKYKMAAPCLAAAARARDSYGHFYRNTPSRTVNLVRTQQNTVYEHQQLLDLRPSSNFGFVDTTTPECLRSLGALRATELLRDHSDRNLLNSSIPDNAVSIEGLATFHADRSSALSGKSRGGSLCLYINNNWSNNARSVSSHCSPDTELLTVNCRPFYLPR</sequence>
<reference evidence="1" key="1">
    <citation type="submission" date="2022-04" db="EMBL/GenBank/DDBJ databases">
        <title>Jade perch genome.</title>
        <authorList>
            <person name="Chao B."/>
        </authorList>
    </citation>
    <scope>NUCLEOTIDE SEQUENCE</scope>
    <source>
        <strain evidence="1">CB-2022</strain>
    </source>
</reference>